<evidence type="ECO:0000256" key="5">
    <source>
        <dbReference type="ARBA" id="ARBA00021528"/>
    </source>
</evidence>
<evidence type="ECO:0000313" key="11">
    <source>
        <dbReference type="Proteomes" id="UP000306630"/>
    </source>
</evidence>
<dbReference type="GO" id="GO:0008959">
    <property type="term" value="F:phosphate acetyltransferase activity"/>
    <property type="evidence" value="ECO:0007669"/>
    <property type="project" value="UniProtKB-EC"/>
</dbReference>
<dbReference type="InterPro" id="IPR012147">
    <property type="entry name" value="P_Ac_Bu_trans"/>
</dbReference>
<dbReference type="PANTHER" id="PTHR43356">
    <property type="entry name" value="PHOSPHATE ACETYLTRANSFERASE"/>
    <property type="match status" value="1"/>
</dbReference>
<dbReference type="Pfam" id="PF01515">
    <property type="entry name" value="PTA_PTB"/>
    <property type="match status" value="1"/>
</dbReference>
<comment type="catalytic activity">
    <reaction evidence="1">
        <text>acetyl-CoA + phosphate = acetyl phosphate + CoA</text>
        <dbReference type="Rhea" id="RHEA:19521"/>
        <dbReference type="ChEBI" id="CHEBI:22191"/>
        <dbReference type="ChEBI" id="CHEBI:43474"/>
        <dbReference type="ChEBI" id="CHEBI:57287"/>
        <dbReference type="ChEBI" id="CHEBI:57288"/>
        <dbReference type="EC" id="2.3.1.8"/>
    </reaction>
</comment>
<organism evidence="10 11">
    <name type="scientific">Muribaculum intestinale</name>
    <dbReference type="NCBI Taxonomy" id="1796646"/>
    <lineage>
        <taxon>Bacteria</taxon>
        <taxon>Pseudomonadati</taxon>
        <taxon>Bacteroidota</taxon>
        <taxon>Bacteroidia</taxon>
        <taxon>Bacteroidales</taxon>
        <taxon>Muribaculaceae</taxon>
        <taxon>Muribaculum</taxon>
    </lineage>
</organism>
<dbReference type="NCBIfam" id="NF007233">
    <property type="entry name" value="PRK09653.1"/>
    <property type="match status" value="1"/>
</dbReference>
<dbReference type="NCBIfam" id="TIGR00651">
    <property type="entry name" value="pta"/>
    <property type="match status" value="1"/>
</dbReference>
<proteinExistence type="inferred from homology"/>
<comment type="caution">
    <text evidence="10">The sequence shown here is derived from an EMBL/GenBank/DDBJ whole genome shotgun (WGS) entry which is preliminary data.</text>
</comment>
<comment type="similarity">
    <text evidence="3">Belongs to the phosphate acetyltransferase and butyryltransferase family.</text>
</comment>
<evidence type="ECO:0000256" key="2">
    <source>
        <dbReference type="ARBA" id="ARBA00004989"/>
    </source>
</evidence>
<keyword evidence="7 10" id="KW-0012">Acyltransferase</keyword>
<dbReference type="InterPro" id="IPR042113">
    <property type="entry name" value="P_AcTrfase_dom1"/>
</dbReference>
<dbReference type="PANTHER" id="PTHR43356:SF3">
    <property type="entry name" value="PHOSPHATE ACETYLTRANSFERASE"/>
    <property type="match status" value="1"/>
</dbReference>
<sequence>MGLFEKLTKKAKEERQRIVLPEGTEPRTLTAADRIITEGIADVILIGDPKEIADAAAELSLTNICKARIVNPADEKVIDKYAPIYFDLRKKKGITIEEARVMTANPLYLGCLMIKNGDADGQVAGALNTTGNVLRAAFQVVKTKPGINSVSGAFVMLLPENSPFGEDGILVFADCAVIPDPDAAQLAEIALSAADTARDIAGITPRIALLSFSTKGSAKHERVEKVIEATKMLQESHPELLVDGELQADAALVPGVAKQKAPGSALEGRADVLIFPSLETGNIAYKLVQRLAGVQAVGPILQGLAAPVNDLSRGCFPEDIYKTIIITCNQAIGAKHA</sequence>
<evidence type="ECO:0000259" key="9">
    <source>
        <dbReference type="Pfam" id="PF01515"/>
    </source>
</evidence>
<evidence type="ECO:0000256" key="8">
    <source>
        <dbReference type="ARBA" id="ARBA00031108"/>
    </source>
</evidence>
<evidence type="ECO:0000256" key="6">
    <source>
        <dbReference type="ARBA" id="ARBA00022679"/>
    </source>
</evidence>
<dbReference type="EMBL" id="SRYD01000015">
    <property type="protein sequence ID" value="TGY75005.1"/>
    <property type="molecule type" value="Genomic_DNA"/>
</dbReference>
<reference evidence="10 11" key="1">
    <citation type="submission" date="2019-04" db="EMBL/GenBank/DDBJ databases">
        <title>Microbes associate with the intestines of laboratory mice.</title>
        <authorList>
            <person name="Navarre W."/>
            <person name="Wong E."/>
            <person name="Huang K."/>
            <person name="Tropini C."/>
            <person name="Ng K."/>
            <person name="Yu B."/>
        </authorList>
    </citation>
    <scope>NUCLEOTIDE SEQUENCE [LARGE SCALE GENOMIC DNA]</scope>
    <source>
        <strain evidence="10 11">NM06_A21</strain>
    </source>
</reference>
<evidence type="ECO:0000256" key="1">
    <source>
        <dbReference type="ARBA" id="ARBA00000705"/>
    </source>
</evidence>
<name>A0A4S2FZQ8_9BACT</name>
<protein>
    <recommendedName>
        <fullName evidence="5">Phosphate acetyltransferase</fullName>
        <ecNumber evidence="4">2.3.1.8</ecNumber>
    </recommendedName>
    <alternativeName>
        <fullName evidence="8">Phosphotransacetylase</fullName>
    </alternativeName>
</protein>
<accession>A0A4S2FZQ8</accession>
<feature type="domain" description="Phosphate acetyl/butaryl transferase" evidence="9">
    <location>
        <begin position="4"/>
        <end position="328"/>
    </location>
</feature>
<dbReference type="InterPro" id="IPR002505">
    <property type="entry name" value="PTA_PTB"/>
</dbReference>
<evidence type="ECO:0000256" key="3">
    <source>
        <dbReference type="ARBA" id="ARBA00005656"/>
    </source>
</evidence>
<dbReference type="Gene3D" id="3.40.50.10950">
    <property type="match status" value="1"/>
</dbReference>
<dbReference type="SUPFAM" id="SSF53659">
    <property type="entry name" value="Isocitrate/Isopropylmalate dehydrogenase-like"/>
    <property type="match status" value="1"/>
</dbReference>
<dbReference type="InterPro" id="IPR004614">
    <property type="entry name" value="P_AcTrfase"/>
</dbReference>
<evidence type="ECO:0000256" key="7">
    <source>
        <dbReference type="ARBA" id="ARBA00023315"/>
    </source>
</evidence>
<dbReference type="RefSeq" id="WP_135992969.1">
    <property type="nucleotide sequence ID" value="NZ_CAOWXJ010000009.1"/>
</dbReference>
<dbReference type="InterPro" id="IPR050500">
    <property type="entry name" value="Phos_Acetyltrans/Butyryltrans"/>
</dbReference>
<dbReference type="Proteomes" id="UP000306630">
    <property type="component" value="Unassembled WGS sequence"/>
</dbReference>
<comment type="pathway">
    <text evidence="2">Metabolic intermediate biosynthesis; acetyl-CoA biosynthesis; acetyl-CoA from acetate: step 2/2.</text>
</comment>
<dbReference type="PIRSF" id="PIRSF000428">
    <property type="entry name" value="P_Ac_trans"/>
    <property type="match status" value="1"/>
</dbReference>
<dbReference type="EC" id="2.3.1.8" evidence="4"/>
<evidence type="ECO:0000256" key="4">
    <source>
        <dbReference type="ARBA" id="ARBA00012707"/>
    </source>
</evidence>
<dbReference type="AlphaFoldDB" id="A0A4S2FZQ8"/>
<dbReference type="Gene3D" id="3.40.50.10750">
    <property type="entry name" value="Isocitrate/Isopropylmalate dehydrogenase-like"/>
    <property type="match status" value="1"/>
</dbReference>
<evidence type="ECO:0000313" key="10">
    <source>
        <dbReference type="EMBL" id="TGY75005.1"/>
    </source>
</evidence>
<keyword evidence="6 10" id="KW-0808">Transferase</keyword>
<dbReference type="InterPro" id="IPR042112">
    <property type="entry name" value="P_AcTrfase_dom2"/>
</dbReference>
<gene>
    <name evidence="10" type="primary">pta</name>
    <name evidence="10" type="ORF">E5333_05085</name>
</gene>